<reference evidence="4" key="1">
    <citation type="submission" date="2023-07" db="EMBL/GenBank/DDBJ databases">
        <authorList>
            <person name="Kim M.K."/>
        </authorList>
    </citation>
    <scope>NUCLEOTIDE SEQUENCE</scope>
    <source>
        <strain evidence="4">ASUV-10-1</strain>
    </source>
</reference>
<evidence type="ECO:0000256" key="2">
    <source>
        <dbReference type="ARBA" id="ARBA00023315"/>
    </source>
</evidence>
<keyword evidence="2" id="KW-0012">Acyltransferase</keyword>
<evidence type="ECO:0000256" key="1">
    <source>
        <dbReference type="ARBA" id="ARBA00022679"/>
    </source>
</evidence>
<feature type="domain" description="N-acetyltransferase" evidence="3">
    <location>
        <begin position="1"/>
        <end position="155"/>
    </location>
</feature>
<dbReference type="PROSITE" id="PS51186">
    <property type="entry name" value="GNAT"/>
    <property type="match status" value="1"/>
</dbReference>
<dbReference type="PANTHER" id="PTHR43877">
    <property type="entry name" value="AMINOALKYLPHOSPHONATE N-ACETYLTRANSFERASE-RELATED-RELATED"/>
    <property type="match status" value="1"/>
</dbReference>
<organism evidence="4 5">
    <name type="scientific">Hymenobacter aranciens</name>
    <dbReference type="NCBI Taxonomy" id="3063996"/>
    <lineage>
        <taxon>Bacteria</taxon>
        <taxon>Pseudomonadati</taxon>
        <taxon>Bacteroidota</taxon>
        <taxon>Cytophagia</taxon>
        <taxon>Cytophagales</taxon>
        <taxon>Hymenobacteraceae</taxon>
        <taxon>Hymenobacter</taxon>
    </lineage>
</organism>
<protein>
    <submittedName>
        <fullName evidence="4">N-acetyltransferase family protein</fullName>
    </submittedName>
</protein>
<dbReference type="InterPro" id="IPR050832">
    <property type="entry name" value="Bact_Acetyltransf"/>
</dbReference>
<evidence type="ECO:0000313" key="4">
    <source>
        <dbReference type="EMBL" id="MDO7877124.1"/>
    </source>
</evidence>
<dbReference type="RefSeq" id="WP_305008543.1">
    <property type="nucleotide sequence ID" value="NZ_JAUQSY010000016.1"/>
</dbReference>
<dbReference type="InterPro" id="IPR000182">
    <property type="entry name" value="GNAT_dom"/>
</dbReference>
<name>A0ABT9BFS6_9BACT</name>
<comment type="caution">
    <text evidence="4">The sequence shown here is derived from an EMBL/GenBank/DDBJ whole genome shotgun (WGS) entry which is preliminary data.</text>
</comment>
<dbReference type="EMBL" id="JAUQSY010000016">
    <property type="protein sequence ID" value="MDO7877124.1"/>
    <property type="molecule type" value="Genomic_DNA"/>
</dbReference>
<sequence length="164" mass="17636">MEIQPLLPAHWPAVRAIYEEGIATGLATFETTAPAWEAWDQAHLPHCRLVATAADGQVLGWAALTPVSGRCVYAGVAEVSVYVAAAARGQGVGRQLLAALVEASEQQGLWTLQAGIFENNDASLRLHAAEGFRTVGRRERIGQLRGEWRNTVLLERRSAVVGAV</sequence>
<evidence type="ECO:0000313" key="5">
    <source>
        <dbReference type="Proteomes" id="UP001176429"/>
    </source>
</evidence>
<keyword evidence="5" id="KW-1185">Reference proteome</keyword>
<dbReference type="InterPro" id="IPR016181">
    <property type="entry name" value="Acyl_CoA_acyltransferase"/>
</dbReference>
<evidence type="ECO:0000259" key="3">
    <source>
        <dbReference type="PROSITE" id="PS51186"/>
    </source>
</evidence>
<dbReference type="SUPFAM" id="SSF55729">
    <property type="entry name" value="Acyl-CoA N-acyltransferases (Nat)"/>
    <property type="match status" value="1"/>
</dbReference>
<keyword evidence="1" id="KW-0808">Transferase</keyword>
<accession>A0ABT9BFS6</accession>
<proteinExistence type="predicted"/>
<dbReference type="Pfam" id="PF00583">
    <property type="entry name" value="Acetyltransf_1"/>
    <property type="match status" value="1"/>
</dbReference>
<dbReference type="Proteomes" id="UP001176429">
    <property type="component" value="Unassembled WGS sequence"/>
</dbReference>
<dbReference type="CDD" id="cd04301">
    <property type="entry name" value="NAT_SF"/>
    <property type="match status" value="1"/>
</dbReference>
<gene>
    <name evidence="4" type="ORF">Q5H93_20430</name>
</gene>
<dbReference type="Gene3D" id="3.40.630.30">
    <property type="match status" value="1"/>
</dbReference>